<dbReference type="Proteomes" id="UP000050761">
    <property type="component" value="Unassembled WGS sequence"/>
</dbReference>
<gene>
    <name evidence="2" type="ORF">HPBE_LOCUS2676</name>
</gene>
<feature type="region of interest" description="Disordered" evidence="1">
    <location>
        <begin position="368"/>
        <end position="391"/>
    </location>
</feature>
<name>A0A183F933_HELPZ</name>
<proteinExistence type="predicted"/>
<dbReference type="EMBL" id="UZAH01004512">
    <property type="protein sequence ID" value="VDO27298.1"/>
    <property type="molecule type" value="Genomic_DNA"/>
</dbReference>
<evidence type="ECO:0000313" key="4">
    <source>
        <dbReference type="WBParaSite" id="HPBE_0000267501-mRNA-1"/>
    </source>
</evidence>
<reference evidence="4" key="2">
    <citation type="submission" date="2019-09" db="UniProtKB">
        <authorList>
            <consortium name="WormBaseParasite"/>
        </authorList>
    </citation>
    <scope>IDENTIFICATION</scope>
</reference>
<organism evidence="3 4">
    <name type="scientific">Heligmosomoides polygyrus</name>
    <name type="common">Parasitic roundworm</name>
    <dbReference type="NCBI Taxonomy" id="6339"/>
    <lineage>
        <taxon>Eukaryota</taxon>
        <taxon>Metazoa</taxon>
        <taxon>Ecdysozoa</taxon>
        <taxon>Nematoda</taxon>
        <taxon>Chromadorea</taxon>
        <taxon>Rhabditida</taxon>
        <taxon>Rhabditina</taxon>
        <taxon>Rhabditomorpha</taxon>
        <taxon>Strongyloidea</taxon>
        <taxon>Heligmosomidae</taxon>
        <taxon>Heligmosomoides</taxon>
    </lineage>
</organism>
<reference evidence="2 3" key="1">
    <citation type="submission" date="2018-11" db="EMBL/GenBank/DDBJ databases">
        <authorList>
            <consortium name="Pathogen Informatics"/>
        </authorList>
    </citation>
    <scope>NUCLEOTIDE SEQUENCE [LARGE SCALE GENOMIC DNA]</scope>
</reference>
<evidence type="ECO:0000256" key="1">
    <source>
        <dbReference type="SAM" id="MobiDB-lite"/>
    </source>
</evidence>
<evidence type="ECO:0000313" key="3">
    <source>
        <dbReference type="Proteomes" id="UP000050761"/>
    </source>
</evidence>
<dbReference type="AlphaFoldDB" id="A0A183F933"/>
<dbReference type="OrthoDB" id="5883555at2759"/>
<protein>
    <submittedName>
        <fullName evidence="4">Folliculin</fullName>
    </submittedName>
</protein>
<dbReference type="WBParaSite" id="HPBE_0000267501-mRNA-1">
    <property type="protein sequence ID" value="HPBE_0000267501-mRNA-1"/>
    <property type="gene ID" value="HPBE_0000267501"/>
</dbReference>
<evidence type="ECO:0000313" key="2">
    <source>
        <dbReference type="EMBL" id="VDO27298.1"/>
    </source>
</evidence>
<accession>A0A3P7XBD1</accession>
<sequence length="391" mass="43095">MELMEHEHSETVFLPAIVPVHILRSVSAGFAEKTKSLLMTKDKLPLGKLGLAICQHDIPADYHTFISYKMGDVGPDVEEGKTQTLSSVQLLSDLIVRQLMNVIADQSNMIVGVTAAVRIISYCLYFLAEPQTKIFVGQVDSCIVRLTRIETELAGARSSVVKKCQEAKLPEDTCLAFENLTQVWRIPQLEVQEDGPDLSNALFKVGAPQLLPATLLTKTALPAQILVAECRFKQKDGEVDPDKRGKPGNHVTACTDFFPRIPKGGLRTSCPGEALRGAHLWLLCQACGPPRFPGTISGTTDRYWLSLGDTDEEREAAFEEWKKARAHWTILVRGALQRALYDIRKCALDANGRLVPAPKVKTIRVGPSRERANSLLNTTTKKTTPRGGKTN</sequence>
<keyword evidence="3" id="KW-1185">Reference proteome</keyword>
<accession>A0A183F933</accession>